<name>A0A3B6VKV7_BRAPL</name>
<sequence>MDISINSIYSSKMFPLTGHMYSAGLNVYNLSDSISRINEFVSGQGTSVKVNYNLGKNLDAYA</sequence>
<protein>
    <submittedName>
        <fullName evidence="1">Uncharacterized protein</fullName>
    </submittedName>
</protein>
<evidence type="ECO:0000313" key="2">
    <source>
        <dbReference type="Proteomes" id="UP000010793"/>
    </source>
</evidence>
<gene>
    <name evidence="1" type="ORF">BPP43_06565</name>
</gene>
<keyword evidence="2" id="KW-1185">Reference proteome</keyword>
<dbReference type="AlphaFoldDB" id="A0A3B6VKV7"/>
<reference evidence="1 2" key="1">
    <citation type="journal article" date="2013" name="Genome Announc.">
        <title>Complete Genome Sequence of the Porcine Strain Brachyspira pilosicoli P43/6/78(T.).</title>
        <authorList>
            <person name="Lin C."/>
            <person name="den Bakker H.C."/>
            <person name="Suzuki H."/>
            <person name="Lefebure T."/>
            <person name="Ponnala L."/>
            <person name="Sun Q."/>
            <person name="Stanhope M.J."/>
            <person name="Wiedmann M."/>
            <person name="Duhamel G.E."/>
        </authorList>
    </citation>
    <scope>NUCLEOTIDE SEQUENCE [LARGE SCALE GENOMIC DNA]</scope>
    <source>
        <strain evidence="1 2">P43/6/78</strain>
    </source>
</reference>
<dbReference type="GeneID" id="56440285"/>
<organism evidence="1 2">
    <name type="scientific">Brachyspira pilosicoli P43/6/78</name>
    <dbReference type="NCBI Taxonomy" id="1042417"/>
    <lineage>
        <taxon>Bacteria</taxon>
        <taxon>Pseudomonadati</taxon>
        <taxon>Spirochaetota</taxon>
        <taxon>Spirochaetia</taxon>
        <taxon>Brachyspirales</taxon>
        <taxon>Brachyspiraceae</taxon>
        <taxon>Brachyspira</taxon>
    </lineage>
</organism>
<proteinExistence type="predicted"/>
<dbReference type="EMBL" id="CP002873">
    <property type="protein sequence ID" value="AGA66551.1"/>
    <property type="molecule type" value="Genomic_DNA"/>
</dbReference>
<accession>A0A3B6VKV7</accession>
<dbReference type="Proteomes" id="UP000010793">
    <property type="component" value="Chromosome"/>
</dbReference>
<dbReference type="RefSeq" id="WP_013244655.1">
    <property type="nucleotide sequence ID" value="NC_019908.1"/>
</dbReference>
<dbReference type="KEGG" id="bpip:BPP43_06565"/>
<evidence type="ECO:0000313" key="1">
    <source>
        <dbReference type="EMBL" id="AGA66551.1"/>
    </source>
</evidence>